<feature type="disulfide bond" evidence="8">
    <location>
        <begin position="220"/>
        <end position="263"/>
    </location>
</feature>
<dbReference type="AlphaFoldDB" id="A0A8C6IC96"/>
<keyword evidence="9" id="KW-1133">Transmembrane helix</keyword>
<evidence type="ECO:0000256" key="5">
    <source>
        <dbReference type="ARBA" id="ARBA00022737"/>
    </source>
</evidence>
<evidence type="ECO:0000313" key="11">
    <source>
        <dbReference type="Ensembl" id="ENSMSIP00000035073.1"/>
    </source>
</evidence>
<organism evidence="11 12">
    <name type="scientific">Mus spicilegus</name>
    <name type="common">Mound-building mouse</name>
    <dbReference type="NCBI Taxonomy" id="10103"/>
    <lineage>
        <taxon>Eukaryota</taxon>
        <taxon>Metazoa</taxon>
        <taxon>Chordata</taxon>
        <taxon>Craniata</taxon>
        <taxon>Vertebrata</taxon>
        <taxon>Euteleostomi</taxon>
        <taxon>Mammalia</taxon>
        <taxon>Eutheria</taxon>
        <taxon>Euarchontoglires</taxon>
        <taxon>Glires</taxon>
        <taxon>Rodentia</taxon>
        <taxon>Myomorpha</taxon>
        <taxon>Muroidea</taxon>
        <taxon>Muridae</taxon>
        <taxon>Murinae</taxon>
        <taxon>Mus</taxon>
        <taxon>Mus</taxon>
    </lineage>
</organism>
<evidence type="ECO:0000256" key="9">
    <source>
        <dbReference type="SAM" id="Phobius"/>
    </source>
</evidence>
<evidence type="ECO:0000256" key="7">
    <source>
        <dbReference type="ARBA" id="ARBA00023180"/>
    </source>
</evidence>
<keyword evidence="3 8" id="KW-0768">Sushi</keyword>
<evidence type="ECO:0000256" key="6">
    <source>
        <dbReference type="ARBA" id="ARBA00023157"/>
    </source>
</evidence>
<evidence type="ECO:0000313" key="12">
    <source>
        <dbReference type="Proteomes" id="UP000694415"/>
    </source>
</evidence>
<evidence type="ECO:0000259" key="10">
    <source>
        <dbReference type="PROSITE" id="PS50923"/>
    </source>
</evidence>
<feature type="domain" description="Sushi" evidence="10">
    <location>
        <begin position="95"/>
        <end position="152"/>
    </location>
</feature>
<dbReference type="SUPFAM" id="SSF57535">
    <property type="entry name" value="Complement control module/SCR domain"/>
    <property type="match status" value="5"/>
</dbReference>
<keyword evidence="9" id="KW-0812">Transmembrane</keyword>
<protein>
    <submittedName>
        <fullName evidence="11">Complement factor H-related 1</fullName>
    </submittedName>
</protein>
<dbReference type="FunFam" id="2.10.70.10:FF:000026">
    <property type="entry name" value="Complement inhibitory factor H"/>
    <property type="match status" value="2"/>
</dbReference>
<keyword evidence="9" id="KW-0472">Membrane</keyword>
<evidence type="ECO:0000256" key="3">
    <source>
        <dbReference type="ARBA" id="ARBA00022659"/>
    </source>
</evidence>
<dbReference type="InterPro" id="IPR051503">
    <property type="entry name" value="ComplSys_Reg/VirEntry_Med"/>
</dbReference>
<dbReference type="Proteomes" id="UP000694415">
    <property type="component" value="Unplaced"/>
</dbReference>
<keyword evidence="12" id="KW-1185">Reference proteome</keyword>
<dbReference type="FunFam" id="2.10.70.10:FF:000060">
    <property type="entry name" value="Complement inhibitory factor H"/>
    <property type="match status" value="1"/>
</dbReference>
<reference evidence="11" key="1">
    <citation type="submission" date="2025-08" db="UniProtKB">
        <authorList>
            <consortium name="Ensembl"/>
        </authorList>
    </citation>
    <scope>IDENTIFICATION</scope>
</reference>
<keyword evidence="7" id="KW-0325">Glycoprotein</keyword>
<evidence type="ECO:0000256" key="8">
    <source>
        <dbReference type="PROSITE-ProRule" id="PRU00302"/>
    </source>
</evidence>
<dbReference type="GeneTree" id="ENSGT00940000163634"/>
<dbReference type="Gene3D" id="2.10.70.10">
    <property type="entry name" value="Complement Module, domain 1"/>
    <property type="match status" value="5"/>
</dbReference>
<comment type="subcellular location">
    <subcellularLocation>
        <location evidence="1">Secreted</location>
    </subcellularLocation>
</comment>
<dbReference type="CDD" id="cd00033">
    <property type="entry name" value="CCP"/>
    <property type="match status" value="3"/>
</dbReference>
<dbReference type="PANTHER" id="PTHR45785">
    <property type="entry name" value="COMPLEMENT FACTOR H-RELATED"/>
    <property type="match status" value="1"/>
</dbReference>
<dbReference type="FunFam" id="2.10.70.10:FF:000054">
    <property type="entry name" value="Complement inhibitory factor H"/>
    <property type="match status" value="1"/>
</dbReference>
<feature type="domain" description="Sushi" evidence="10">
    <location>
        <begin position="157"/>
        <end position="215"/>
    </location>
</feature>
<keyword evidence="4" id="KW-0732">Signal</keyword>
<dbReference type="PANTHER" id="PTHR45785:SF12">
    <property type="entry name" value="COMPLEMENT FACTOR H-RELATED PROTEIN 1-RELATED"/>
    <property type="match status" value="1"/>
</dbReference>
<keyword evidence="5" id="KW-0677">Repeat</keyword>
<accession>A0A8C6IC96</accession>
<feature type="domain" description="Sushi" evidence="10">
    <location>
        <begin position="218"/>
        <end position="276"/>
    </location>
</feature>
<dbReference type="PROSITE" id="PS50923">
    <property type="entry name" value="SUSHI"/>
    <property type="match status" value="3"/>
</dbReference>
<reference evidence="11" key="2">
    <citation type="submission" date="2025-09" db="UniProtKB">
        <authorList>
            <consortium name="Ensembl"/>
        </authorList>
    </citation>
    <scope>IDENTIFICATION</scope>
</reference>
<dbReference type="GO" id="GO:0005615">
    <property type="term" value="C:extracellular space"/>
    <property type="evidence" value="ECO:0007669"/>
    <property type="project" value="TreeGrafter"/>
</dbReference>
<evidence type="ECO:0000256" key="4">
    <source>
        <dbReference type="ARBA" id="ARBA00022729"/>
    </source>
</evidence>
<dbReference type="InterPro" id="IPR035976">
    <property type="entry name" value="Sushi/SCR/CCP_sf"/>
</dbReference>
<dbReference type="GO" id="GO:0007596">
    <property type="term" value="P:blood coagulation"/>
    <property type="evidence" value="ECO:0007669"/>
    <property type="project" value="UniProtKB-ARBA"/>
</dbReference>
<feature type="transmembrane region" description="Helical" evidence="9">
    <location>
        <begin position="12"/>
        <end position="32"/>
    </location>
</feature>
<dbReference type="SMART" id="SM00032">
    <property type="entry name" value="CCP"/>
    <property type="match status" value="5"/>
</dbReference>
<dbReference type="GO" id="GO:0006956">
    <property type="term" value="P:complement activation"/>
    <property type="evidence" value="ECO:0007669"/>
    <property type="project" value="TreeGrafter"/>
</dbReference>
<keyword evidence="2" id="KW-0964">Secreted</keyword>
<feature type="disulfide bond" evidence="8">
    <location>
        <begin position="159"/>
        <end position="202"/>
    </location>
</feature>
<dbReference type="Pfam" id="PF00084">
    <property type="entry name" value="Sushi"/>
    <property type="match status" value="4"/>
</dbReference>
<dbReference type="InterPro" id="IPR000436">
    <property type="entry name" value="Sushi_SCR_CCP_dom"/>
</dbReference>
<dbReference type="Ensembl" id="ENSMSIT00000044204.1">
    <property type="protein sequence ID" value="ENSMSIP00000035073.1"/>
    <property type="gene ID" value="ENSMSIG00000029234.1"/>
</dbReference>
<proteinExistence type="predicted"/>
<name>A0A8C6IC96_MUSSI</name>
<keyword evidence="6 8" id="KW-1015">Disulfide bond</keyword>
<evidence type="ECO:0000256" key="1">
    <source>
        <dbReference type="ARBA" id="ARBA00004613"/>
    </source>
</evidence>
<evidence type="ECO:0000256" key="2">
    <source>
        <dbReference type="ARBA" id="ARBA00022525"/>
    </source>
</evidence>
<dbReference type="GO" id="GO:0001851">
    <property type="term" value="F:complement component C3b binding"/>
    <property type="evidence" value="ECO:0007669"/>
    <property type="project" value="TreeGrafter"/>
</dbReference>
<comment type="caution">
    <text evidence="8">Lacks conserved residue(s) required for the propagation of feature annotation.</text>
</comment>
<sequence>QCYSQKTKHIQIGVCLIIINNYLSFFFFQVSLCDFPKIRHGILYDEKKNEPFSPVLRGKILYYSCEYNFASPSNSFWTRITCTESGWSPTPKCLRLCFFPFVENGNSTSSGQTHVEGDIVQVVCNQGYSLWNNQSTITCAEEGWSIPPKCISTNPTGKCGPPPPIDNGDITSLLLPVYASLSSVEYQCQKYYLLKGNKTITCRNGKWSEPPTCLYPTGKCGPPPPIDNGDITSLSLLEYEPLSSVEYQCQNYYVLKGKKTITCRNGQWSEPPTCLSACVISEAIMERHNILLRWRQSEKVYIQSGEDIEFECKPRYKKAKGSLPFRTRCINGHINYPTCMLNHNTFIH</sequence>